<feature type="transmembrane region" description="Helical" evidence="8">
    <location>
        <begin position="308"/>
        <end position="332"/>
    </location>
</feature>
<sequence>MQTLARFAVSRRWLVVAAWIAFIVAVQVLLSGAGGSAYKDDFKLPHTETDTVAQLLTASGLNSQNGASGTMVLHAKSGVVSDFASTVQPQLRRLCTAGFGIASVNSPFGTVTCPQAAGSAGSTGGSSNAGGAGAAGGSQAAAAQAALVSKDKTIAVVELNWAQVQPTNGDIAGVHKALQGLGAGNLQVEFTGNAFQALSMQRAHGIPPEVIGFIAALIILLIVFRTVGATVLPLVSAIAAMGSGLALIGLLSHVMSVASFANQLALLMILGVGVDYALFIVTRHRRNLLRGMSVEDSILLAVNTSGRAVLFAGTTVCIALLGLWTLGVSFLYGVSLGTAIGVALTMLASLTLLPALLSFLGLKVLPRKQRKAVRAGSFDLSEHHGFWYRWSRLVEGRRLVLGIAAFVVLAVLAIPFFSIRLGSSDQGNDPSSSTTRKGYDLIAQGFGPGYNSGLQLVISGPGAADKGYLTKVGQTLAQVPDVAPASVHAIPTGRGIALVTFKSTTSPQDARTTDLVKNLRGTVLPPLYANSSNHIYVYGVTAIFVDFAKVLSAKMAYFFIAVIGLSFLLLLIAFRSVVIPLTAAAMNLLAAGASFGVVVAIFQWGWLSETLGIGGGGPIEAFVPVMFFAILFGLSMDYQVFLVSRMHEEWVHTGDNRRSITVGQGETGGIITAAALIMIAVFGGFVLGDARVIKLFGIGLASAVFLDAFVVRTILVPSLMHVIGKANWYFPSWLGRITPQVSIEAKDDGHDAGAQAGGEGPDGQKEMAGV</sequence>
<feature type="transmembrane region" description="Helical" evidence="8">
    <location>
        <begin position="555"/>
        <end position="574"/>
    </location>
</feature>
<feature type="transmembrane region" description="Helical" evidence="8">
    <location>
        <begin position="619"/>
        <end position="636"/>
    </location>
</feature>
<keyword evidence="11" id="KW-1185">Reference proteome</keyword>
<name>A0ABU2J848_9ACTN</name>
<reference evidence="11" key="1">
    <citation type="submission" date="2023-07" db="EMBL/GenBank/DDBJ databases">
        <title>30 novel species of actinomycetes from the DSMZ collection.</title>
        <authorList>
            <person name="Nouioui I."/>
        </authorList>
    </citation>
    <scope>NUCLEOTIDE SEQUENCE [LARGE SCALE GENOMIC DNA]</scope>
    <source>
        <strain evidence="11">DSM 44399</strain>
    </source>
</reference>
<feature type="region of interest" description="Disordered" evidence="7">
    <location>
        <begin position="748"/>
        <end position="770"/>
    </location>
</feature>
<feature type="transmembrane region" description="Helical" evidence="8">
    <location>
        <begin position="260"/>
        <end position="282"/>
    </location>
</feature>
<keyword evidence="5 8" id="KW-1133">Transmembrane helix</keyword>
<gene>
    <name evidence="10" type="ORF">RM423_07110</name>
</gene>
<feature type="transmembrane region" description="Helical" evidence="8">
    <location>
        <begin position="399"/>
        <end position="419"/>
    </location>
</feature>
<evidence type="ECO:0000313" key="11">
    <source>
        <dbReference type="Proteomes" id="UP001183176"/>
    </source>
</evidence>
<dbReference type="EMBL" id="JAVREH010000006">
    <property type="protein sequence ID" value="MDT0261162.1"/>
    <property type="molecule type" value="Genomic_DNA"/>
</dbReference>
<organism evidence="10 11">
    <name type="scientific">Jatrophihabitans lederbergiae</name>
    <dbReference type="NCBI Taxonomy" id="3075547"/>
    <lineage>
        <taxon>Bacteria</taxon>
        <taxon>Bacillati</taxon>
        <taxon>Actinomycetota</taxon>
        <taxon>Actinomycetes</taxon>
        <taxon>Jatrophihabitantales</taxon>
        <taxon>Jatrophihabitantaceae</taxon>
        <taxon>Jatrophihabitans</taxon>
    </lineage>
</organism>
<feature type="transmembrane region" description="Helical" evidence="8">
    <location>
        <begin position="231"/>
        <end position="254"/>
    </location>
</feature>
<feature type="transmembrane region" description="Helical" evidence="8">
    <location>
        <begin position="206"/>
        <end position="224"/>
    </location>
</feature>
<comment type="similarity">
    <text evidence="2">Belongs to the resistance-nodulation-cell division (RND) (TC 2.A.6) family. MmpL subfamily.</text>
</comment>
<feature type="domain" description="SSD" evidence="9">
    <location>
        <begin position="234"/>
        <end position="359"/>
    </location>
</feature>
<comment type="subcellular location">
    <subcellularLocation>
        <location evidence="1">Cell membrane</location>
        <topology evidence="1">Multi-pass membrane protein</topology>
    </subcellularLocation>
</comment>
<evidence type="ECO:0000256" key="6">
    <source>
        <dbReference type="ARBA" id="ARBA00023136"/>
    </source>
</evidence>
<dbReference type="RefSeq" id="WP_311422316.1">
    <property type="nucleotide sequence ID" value="NZ_JAVREH010000006.1"/>
</dbReference>
<keyword evidence="4 8" id="KW-0812">Transmembrane</keyword>
<dbReference type="Gene3D" id="1.20.1640.10">
    <property type="entry name" value="Multidrug efflux transporter AcrB transmembrane domain"/>
    <property type="match status" value="2"/>
</dbReference>
<dbReference type="Pfam" id="PF03176">
    <property type="entry name" value="MMPL"/>
    <property type="match status" value="2"/>
</dbReference>
<dbReference type="InterPro" id="IPR000731">
    <property type="entry name" value="SSD"/>
</dbReference>
<feature type="transmembrane region" description="Helical" evidence="8">
    <location>
        <begin position="667"/>
        <end position="687"/>
    </location>
</feature>
<keyword evidence="3" id="KW-1003">Cell membrane</keyword>
<dbReference type="Proteomes" id="UP001183176">
    <property type="component" value="Unassembled WGS sequence"/>
</dbReference>
<dbReference type="SUPFAM" id="SSF82866">
    <property type="entry name" value="Multidrug efflux transporter AcrB transmembrane domain"/>
    <property type="match status" value="2"/>
</dbReference>
<evidence type="ECO:0000256" key="8">
    <source>
        <dbReference type="SAM" id="Phobius"/>
    </source>
</evidence>
<dbReference type="PROSITE" id="PS50156">
    <property type="entry name" value="SSD"/>
    <property type="match status" value="1"/>
</dbReference>
<comment type="caution">
    <text evidence="10">The sequence shown here is derived from an EMBL/GenBank/DDBJ whole genome shotgun (WGS) entry which is preliminary data.</text>
</comment>
<evidence type="ECO:0000256" key="3">
    <source>
        <dbReference type="ARBA" id="ARBA00022475"/>
    </source>
</evidence>
<feature type="transmembrane region" description="Helical" evidence="8">
    <location>
        <begin position="338"/>
        <end position="362"/>
    </location>
</feature>
<evidence type="ECO:0000256" key="7">
    <source>
        <dbReference type="SAM" id="MobiDB-lite"/>
    </source>
</evidence>
<evidence type="ECO:0000259" key="9">
    <source>
        <dbReference type="PROSITE" id="PS50156"/>
    </source>
</evidence>
<evidence type="ECO:0000256" key="2">
    <source>
        <dbReference type="ARBA" id="ARBA00010157"/>
    </source>
</evidence>
<evidence type="ECO:0000256" key="5">
    <source>
        <dbReference type="ARBA" id="ARBA00022989"/>
    </source>
</evidence>
<feature type="transmembrane region" description="Helical" evidence="8">
    <location>
        <begin position="12"/>
        <end position="30"/>
    </location>
</feature>
<evidence type="ECO:0000313" key="10">
    <source>
        <dbReference type="EMBL" id="MDT0261162.1"/>
    </source>
</evidence>
<accession>A0ABU2J848</accession>
<evidence type="ECO:0000256" key="1">
    <source>
        <dbReference type="ARBA" id="ARBA00004651"/>
    </source>
</evidence>
<feature type="transmembrane region" description="Helical" evidence="8">
    <location>
        <begin position="586"/>
        <end position="607"/>
    </location>
</feature>
<proteinExistence type="inferred from homology"/>
<dbReference type="InterPro" id="IPR004869">
    <property type="entry name" value="MMPL_dom"/>
</dbReference>
<keyword evidence="6 8" id="KW-0472">Membrane</keyword>
<evidence type="ECO:0000256" key="4">
    <source>
        <dbReference type="ARBA" id="ARBA00022692"/>
    </source>
</evidence>
<protein>
    <submittedName>
        <fullName evidence="10">MMPL family transporter</fullName>
    </submittedName>
</protein>
<dbReference type="InterPro" id="IPR050545">
    <property type="entry name" value="Mycobact_MmpL"/>
</dbReference>
<dbReference type="PANTHER" id="PTHR33406:SF11">
    <property type="entry name" value="MEMBRANE PROTEIN SCO6666-RELATED"/>
    <property type="match status" value="1"/>
</dbReference>
<feature type="transmembrane region" description="Helical" evidence="8">
    <location>
        <begin position="693"/>
        <end position="715"/>
    </location>
</feature>
<dbReference type="PANTHER" id="PTHR33406">
    <property type="entry name" value="MEMBRANE PROTEIN MJ1562-RELATED"/>
    <property type="match status" value="1"/>
</dbReference>